<dbReference type="InParanoid" id="B2WNN1"/>
<dbReference type="InterPro" id="IPR037217">
    <property type="entry name" value="Trp/Indoleamine_2_3_dOase-like"/>
</dbReference>
<gene>
    <name evidence="1" type="ORF">PTRG_11591</name>
</gene>
<accession>B2WNN1</accession>
<dbReference type="GO" id="GO:0019441">
    <property type="term" value="P:L-tryptophan catabolic process to kynurenine"/>
    <property type="evidence" value="ECO:0007669"/>
    <property type="project" value="InterPro"/>
</dbReference>
<evidence type="ECO:0000313" key="1">
    <source>
        <dbReference type="EMBL" id="EDU44641.1"/>
    </source>
</evidence>
<dbReference type="AlphaFoldDB" id="B2WNN1"/>
<dbReference type="OrthoDB" id="4662583at2759"/>
<dbReference type="GO" id="GO:0020037">
    <property type="term" value="F:heme binding"/>
    <property type="evidence" value="ECO:0007669"/>
    <property type="project" value="InterPro"/>
</dbReference>
<organism evidence="1 2">
    <name type="scientific">Pyrenophora tritici-repentis (strain Pt-1C-BFP)</name>
    <name type="common">Wheat tan spot fungus</name>
    <name type="synonym">Drechslera tritici-repentis</name>
    <dbReference type="NCBI Taxonomy" id="426418"/>
    <lineage>
        <taxon>Eukaryota</taxon>
        <taxon>Fungi</taxon>
        <taxon>Dikarya</taxon>
        <taxon>Ascomycota</taxon>
        <taxon>Pezizomycotina</taxon>
        <taxon>Dothideomycetes</taxon>
        <taxon>Pleosporomycetidae</taxon>
        <taxon>Pleosporales</taxon>
        <taxon>Pleosporineae</taxon>
        <taxon>Pleosporaceae</taxon>
        <taxon>Pyrenophora</taxon>
    </lineage>
</organism>
<reference evidence="2" key="1">
    <citation type="journal article" date="2013" name="G3 (Bethesda)">
        <title>Comparative genomics of a plant-pathogenic fungus, Pyrenophora tritici-repentis, reveals transduplication and the impact of repeat elements on pathogenicity and population divergence.</title>
        <authorList>
            <person name="Manning V.A."/>
            <person name="Pandelova I."/>
            <person name="Dhillon B."/>
            <person name="Wilhelm L.J."/>
            <person name="Goodwin S.B."/>
            <person name="Berlin A.M."/>
            <person name="Figueroa M."/>
            <person name="Freitag M."/>
            <person name="Hane J.K."/>
            <person name="Henrissat B."/>
            <person name="Holman W.H."/>
            <person name="Kodira C.D."/>
            <person name="Martin J."/>
            <person name="Oliver R.P."/>
            <person name="Robbertse B."/>
            <person name="Schackwitz W."/>
            <person name="Schwartz D.C."/>
            <person name="Spatafora J.W."/>
            <person name="Turgeon B.G."/>
            <person name="Yandava C."/>
            <person name="Young S."/>
            <person name="Zhou S."/>
            <person name="Zeng Q."/>
            <person name="Grigoriev I.V."/>
            <person name="Ma L.-J."/>
            <person name="Ciuffetti L.M."/>
        </authorList>
    </citation>
    <scope>NUCLEOTIDE SEQUENCE [LARGE SCALE GENOMIC DNA]</scope>
    <source>
        <strain evidence="2">Pt-1C-BFP</strain>
    </source>
</reference>
<evidence type="ECO:0000313" key="2">
    <source>
        <dbReference type="Proteomes" id="UP000001471"/>
    </source>
</evidence>
<dbReference type="STRING" id="426418.B2WNN1"/>
<proteinExistence type="predicted"/>
<sequence>MHDKIIAQSIWMSKIQGFFAWNAGKQNTETDEWEKYDGLSGNQMLLFQAMDAFLGIEQYLSDRELELSVPRRQRELCHALRRHSFRGSLYKMEDDGYVAEILRSFDMILKQLRA</sequence>
<name>B2WNN1_PYRTR</name>
<dbReference type="HOGENOM" id="CLU_2122312_0_0_1"/>
<dbReference type="GO" id="GO:0046872">
    <property type="term" value="F:metal ion binding"/>
    <property type="evidence" value="ECO:0007669"/>
    <property type="project" value="InterPro"/>
</dbReference>
<protein>
    <submittedName>
        <fullName evidence="1">Uncharacterized protein</fullName>
    </submittedName>
</protein>
<dbReference type="Proteomes" id="UP000001471">
    <property type="component" value="Unassembled WGS sequence"/>
</dbReference>
<dbReference type="EMBL" id="DS231632">
    <property type="protein sequence ID" value="EDU44641.1"/>
    <property type="molecule type" value="Genomic_DNA"/>
</dbReference>
<dbReference type="SUPFAM" id="SSF140959">
    <property type="entry name" value="Indolic compounds 2,3-dioxygenase-like"/>
    <property type="match status" value="1"/>
</dbReference>